<evidence type="ECO:0000256" key="4">
    <source>
        <dbReference type="ARBA" id="ARBA00022692"/>
    </source>
</evidence>
<dbReference type="OrthoDB" id="61122at2"/>
<accession>A0A2P8D214</accession>
<feature type="transmembrane region" description="Helical" evidence="7">
    <location>
        <begin position="91"/>
        <end position="116"/>
    </location>
</feature>
<organism evidence="10 11">
    <name type="scientific">Haloactinopolyspora alba</name>
    <dbReference type="NCBI Taxonomy" id="648780"/>
    <lineage>
        <taxon>Bacteria</taxon>
        <taxon>Bacillati</taxon>
        <taxon>Actinomycetota</taxon>
        <taxon>Actinomycetes</taxon>
        <taxon>Jiangellales</taxon>
        <taxon>Jiangellaceae</taxon>
        <taxon>Haloactinopolyspora</taxon>
    </lineage>
</organism>
<feature type="compositionally biased region" description="Low complexity" evidence="8">
    <location>
        <begin position="1"/>
        <end position="12"/>
    </location>
</feature>
<dbReference type="Gene3D" id="1.10.3720.10">
    <property type="entry name" value="MetI-like"/>
    <property type="match status" value="1"/>
</dbReference>
<evidence type="ECO:0000313" key="11">
    <source>
        <dbReference type="Proteomes" id="UP000243528"/>
    </source>
</evidence>
<feature type="region of interest" description="Disordered" evidence="8">
    <location>
        <begin position="1"/>
        <end position="20"/>
    </location>
</feature>
<keyword evidence="3" id="KW-1003">Cell membrane</keyword>
<dbReference type="PANTHER" id="PTHR43744">
    <property type="entry name" value="ABC TRANSPORTER PERMEASE PROTEIN MG189-RELATED-RELATED"/>
    <property type="match status" value="1"/>
</dbReference>
<feature type="transmembrane region" description="Helical" evidence="7">
    <location>
        <begin position="214"/>
        <end position="235"/>
    </location>
</feature>
<evidence type="ECO:0000256" key="5">
    <source>
        <dbReference type="ARBA" id="ARBA00022989"/>
    </source>
</evidence>
<dbReference type="GO" id="GO:0005886">
    <property type="term" value="C:plasma membrane"/>
    <property type="evidence" value="ECO:0007669"/>
    <property type="project" value="UniProtKB-SubCell"/>
</dbReference>
<keyword evidence="5 7" id="KW-1133">Transmembrane helix</keyword>
<keyword evidence="6 7" id="KW-0472">Membrane</keyword>
<comment type="subcellular location">
    <subcellularLocation>
        <location evidence="1 7">Cell membrane</location>
        <topology evidence="1 7">Multi-pass membrane protein</topology>
    </subcellularLocation>
</comment>
<dbReference type="EMBL" id="PYGE01000036">
    <property type="protein sequence ID" value="PSK91265.1"/>
    <property type="molecule type" value="Genomic_DNA"/>
</dbReference>
<reference evidence="10 11" key="1">
    <citation type="submission" date="2018-03" db="EMBL/GenBank/DDBJ databases">
        <title>Genomic Encyclopedia of Archaeal and Bacterial Type Strains, Phase II (KMG-II): from individual species to whole genera.</title>
        <authorList>
            <person name="Goeker M."/>
        </authorList>
    </citation>
    <scope>NUCLEOTIDE SEQUENCE [LARGE SCALE GENOMIC DNA]</scope>
    <source>
        <strain evidence="10 11">DSM 45211</strain>
    </source>
</reference>
<evidence type="ECO:0000256" key="1">
    <source>
        <dbReference type="ARBA" id="ARBA00004651"/>
    </source>
</evidence>
<feature type="transmembrane region" description="Helical" evidence="7">
    <location>
        <begin position="157"/>
        <end position="177"/>
    </location>
</feature>
<feature type="transmembrane region" description="Helical" evidence="7">
    <location>
        <begin position="260"/>
        <end position="281"/>
    </location>
</feature>
<evidence type="ECO:0000256" key="6">
    <source>
        <dbReference type="ARBA" id="ARBA00023136"/>
    </source>
</evidence>
<evidence type="ECO:0000256" key="3">
    <source>
        <dbReference type="ARBA" id="ARBA00022475"/>
    </source>
</evidence>
<gene>
    <name evidence="10" type="ORF">CLV30_1363</name>
</gene>
<evidence type="ECO:0000256" key="7">
    <source>
        <dbReference type="RuleBase" id="RU363032"/>
    </source>
</evidence>
<dbReference type="InterPro" id="IPR035906">
    <property type="entry name" value="MetI-like_sf"/>
</dbReference>
<proteinExistence type="inferred from homology"/>
<dbReference type="Pfam" id="PF00528">
    <property type="entry name" value="BPD_transp_1"/>
    <property type="match status" value="1"/>
</dbReference>
<dbReference type="Proteomes" id="UP000243528">
    <property type="component" value="Unassembled WGS sequence"/>
</dbReference>
<dbReference type="InterPro" id="IPR000515">
    <property type="entry name" value="MetI-like"/>
</dbReference>
<dbReference type="AlphaFoldDB" id="A0A2P8D214"/>
<feature type="transmembrane region" description="Helical" evidence="7">
    <location>
        <begin position="128"/>
        <end position="151"/>
    </location>
</feature>
<keyword evidence="4 7" id="KW-0812">Transmembrane</keyword>
<comment type="caution">
    <text evidence="10">The sequence shown here is derived from an EMBL/GenBank/DDBJ whole genome shotgun (WGS) entry which is preliminary data.</text>
</comment>
<evidence type="ECO:0000256" key="2">
    <source>
        <dbReference type="ARBA" id="ARBA00022448"/>
    </source>
</evidence>
<evidence type="ECO:0000259" key="9">
    <source>
        <dbReference type="PROSITE" id="PS50928"/>
    </source>
</evidence>
<evidence type="ECO:0000313" key="10">
    <source>
        <dbReference type="EMBL" id="PSK91265.1"/>
    </source>
</evidence>
<comment type="similarity">
    <text evidence="7">Belongs to the binding-protein-dependent transport system permease family.</text>
</comment>
<feature type="transmembrane region" description="Helical" evidence="7">
    <location>
        <begin position="34"/>
        <end position="54"/>
    </location>
</feature>
<dbReference type="PANTHER" id="PTHR43744:SF12">
    <property type="entry name" value="ABC TRANSPORTER PERMEASE PROTEIN MG189-RELATED"/>
    <property type="match status" value="1"/>
</dbReference>
<keyword evidence="2 7" id="KW-0813">Transport</keyword>
<evidence type="ECO:0000256" key="8">
    <source>
        <dbReference type="SAM" id="MobiDB-lite"/>
    </source>
</evidence>
<feature type="domain" description="ABC transmembrane type-1" evidence="9">
    <location>
        <begin position="92"/>
        <end position="281"/>
    </location>
</feature>
<name>A0A2P8D214_9ACTN</name>
<keyword evidence="11" id="KW-1185">Reference proteome</keyword>
<dbReference type="SUPFAM" id="SSF161098">
    <property type="entry name" value="MetI-like"/>
    <property type="match status" value="1"/>
</dbReference>
<dbReference type="GO" id="GO:0055085">
    <property type="term" value="P:transmembrane transport"/>
    <property type="evidence" value="ECO:0007669"/>
    <property type="project" value="InterPro"/>
</dbReference>
<dbReference type="PROSITE" id="PS50928">
    <property type="entry name" value="ABC_TM1"/>
    <property type="match status" value="1"/>
</dbReference>
<sequence>MPTDTAAGTRSTPTPPAAPRRRLIRRRSHRKKTALFTVVGIISIVTIFPVFWMFTSSFKGADEVLSTNIIPNDPTLSNFDYVFTSVPFARYMFNSFVVSATVTVIALFFHSMAAYALARLRFRGRDTIFIAIFSTLLVTAPVVLVPLFLVVHRLGLLNSYAGLIIPAIFSAFGIFLLRQFYLSIPAELEEAAILDGCGYWMIYRKIILPMSRSIFAALAVLFFLANWNSFLWPLVATTDQDLQVVQLGIASFQDQHSADWNYVLAAALVAAIPTLIVFAFFQRRIVESVKTSGLK</sequence>
<dbReference type="CDD" id="cd06261">
    <property type="entry name" value="TM_PBP2"/>
    <property type="match status" value="1"/>
</dbReference>
<protein>
    <submittedName>
        <fullName evidence="10">Carbohydrate ABC transporter membrane protein 2 (CUT1 family)</fullName>
    </submittedName>
</protein>